<gene>
    <name evidence="7" type="ORF">PFICI_04921</name>
</gene>
<dbReference type="STRING" id="1229662.W3XAG3"/>
<dbReference type="InterPro" id="IPR040107">
    <property type="entry name" value="Snu23"/>
</dbReference>
<evidence type="ECO:0000313" key="8">
    <source>
        <dbReference type="Proteomes" id="UP000030651"/>
    </source>
</evidence>
<dbReference type="InterPro" id="IPR036236">
    <property type="entry name" value="Znf_C2H2_sf"/>
</dbReference>
<dbReference type="InterPro" id="IPR003604">
    <property type="entry name" value="Matrin/U1-like-C_Znf_C2H2"/>
</dbReference>
<dbReference type="Pfam" id="PF12171">
    <property type="entry name" value="zf-C2H2_jaz"/>
    <property type="match status" value="1"/>
</dbReference>
<keyword evidence="1" id="KW-0479">Metal-binding</keyword>
<dbReference type="Gene3D" id="3.30.160.60">
    <property type="entry name" value="Classic Zinc Finger"/>
    <property type="match status" value="1"/>
</dbReference>
<evidence type="ECO:0000256" key="5">
    <source>
        <dbReference type="SAM" id="MobiDB-lite"/>
    </source>
</evidence>
<dbReference type="SMART" id="SM00451">
    <property type="entry name" value="ZnF_U1"/>
    <property type="match status" value="1"/>
</dbReference>
<dbReference type="GO" id="GO:0046540">
    <property type="term" value="C:U4/U6 x U5 tri-snRNP complex"/>
    <property type="evidence" value="ECO:0007669"/>
    <property type="project" value="TreeGrafter"/>
</dbReference>
<feature type="domain" description="U1-type" evidence="6">
    <location>
        <begin position="98"/>
        <end position="132"/>
    </location>
</feature>
<dbReference type="InterPro" id="IPR022755">
    <property type="entry name" value="Znf_C2H2_jaz"/>
</dbReference>
<evidence type="ECO:0000313" key="7">
    <source>
        <dbReference type="EMBL" id="ETS83045.1"/>
    </source>
</evidence>
<evidence type="ECO:0000256" key="4">
    <source>
        <dbReference type="ARBA" id="ARBA00023242"/>
    </source>
</evidence>
<dbReference type="SUPFAM" id="SSF57667">
    <property type="entry name" value="beta-beta-alpha zinc fingers"/>
    <property type="match status" value="1"/>
</dbReference>
<dbReference type="GO" id="GO:0003676">
    <property type="term" value="F:nucleic acid binding"/>
    <property type="evidence" value="ECO:0007669"/>
    <property type="project" value="InterPro"/>
</dbReference>
<dbReference type="OMA" id="VDHRRKW"/>
<feature type="region of interest" description="Disordered" evidence="5">
    <location>
        <begin position="32"/>
        <end position="54"/>
    </location>
</feature>
<dbReference type="FunCoup" id="W3XAG3">
    <property type="interactions" value="341"/>
</dbReference>
<protein>
    <recommendedName>
        <fullName evidence="6">U1-type domain-containing protein</fullName>
    </recommendedName>
</protein>
<dbReference type="RefSeq" id="XP_007831693.1">
    <property type="nucleotide sequence ID" value="XM_007833502.1"/>
</dbReference>
<dbReference type="InParanoid" id="W3XAG3"/>
<dbReference type="HOGENOM" id="CLU_067237_2_0_1"/>
<feature type="compositionally biased region" description="Gly residues" evidence="5">
    <location>
        <begin position="229"/>
        <end position="238"/>
    </location>
</feature>
<evidence type="ECO:0000259" key="6">
    <source>
        <dbReference type="SMART" id="SM00451"/>
    </source>
</evidence>
<organism evidence="7 8">
    <name type="scientific">Pestalotiopsis fici (strain W106-1 / CGMCC3.15140)</name>
    <dbReference type="NCBI Taxonomy" id="1229662"/>
    <lineage>
        <taxon>Eukaryota</taxon>
        <taxon>Fungi</taxon>
        <taxon>Dikarya</taxon>
        <taxon>Ascomycota</taxon>
        <taxon>Pezizomycotina</taxon>
        <taxon>Sordariomycetes</taxon>
        <taxon>Xylariomycetidae</taxon>
        <taxon>Amphisphaeriales</taxon>
        <taxon>Sporocadaceae</taxon>
        <taxon>Pestalotiopsis</taxon>
    </lineage>
</organism>
<dbReference type="OrthoDB" id="30343at2759"/>
<keyword evidence="2" id="KW-0863">Zinc-finger</keyword>
<feature type="compositionally biased region" description="Basic and acidic residues" evidence="5">
    <location>
        <begin position="33"/>
        <end position="54"/>
    </location>
</feature>
<sequence length="238" mass="26823">MASKKGSAYGEGRASDTSFRRDWDLEEYAAKAATREAAEKEERKARWEAKQEGKKYYKPLTGDETLTSARTRHTDFSAQVGKTSLVAGGAAVGKRGRGPGIYCEACDLNFKDNLQWVEHINSKQHLAAIGQTDEVRKATAQDVHDRIEQLWLKKQEEKLAATTSLHERLAIQAVEDEKEREAKRLKRHEAAEKKRQELEAAKEVKMEYGEDVRIEGEHDEDDMMAMMGFSGGFGSSKK</sequence>
<evidence type="ECO:0000256" key="2">
    <source>
        <dbReference type="ARBA" id="ARBA00022771"/>
    </source>
</evidence>
<keyword evidence="8" id="KW-1185">Reference proteome</keyword>
<accession>W3XAG3</accession>
<dbReference type="GO" id="GO:0005681">
    <property type="term" value="C:spliceosomal complex"/>
    <property type="evidence" value="ECO:0007669"/>
    <property type="project" value="InterPro"/>
</dbReference>
<evidence type="ECO:0000256" key="1">
    <source>
        <dbReference type="ARBA" id="ARBA00022723"/>
    </source>
</evidence>
<dbReference type="PANTHER" id="PTHR45986:SF1">
    <property type="entry name" value="ZINC FINGER MATRIN-TYPE PROTEIN 2"/>
    <property type="match status" value="1"/>
</dbReference>
<dbReference type="KEGG" id="pfy:PFICI_04921"/>
<dbReference type="PANTHER" id="PTHR45986">
    <property type="entry name" value="ZINC FINGER MATRIN-TYPE PROTEIN 2"/>
    <property type="match status" value="1"/>
</dbReference>
<reference evidence="8" key="1">
    <citation type="journal article" date="2015" name="BMC Genomics">
        <title>Genomic and transcriptomic analysis of the endophytic fungus Pestalotiopsis fici reveals its lifestyle and high potential for synthesis of natural products.</title>
        <authorList>
            <person name="Wang X."/>
            <person name="Zhang X."/>
            <person name="Liu L."/>
            <person name="Xiang M."/>
            <person name="Wang W."/>
            <person name="Sun X."/>
            <person name="Che Y."/>
            <person name="Guo L."/>
            <person name="Liu G."/>
            <person name="Guo L."/>
            <person name="Wang C."/>
            <person name="Yin W.B."/>
            <person name="Stadler M."/>
            <person name="Zhang X."/>
            <person name="Liu X."/>
        </authorList>
    </citation>
    <scope>NUCLEOTIDE SEQUENCE [LARGE SCALE GENOMIC DNA]</scope>
    <source>
        <strain evidence="8">W106-1 / CGMCC3.15140</strain>
    </source>
</reference>
<dbReference type="GO" id="GO:0008270">
    <property type="term" value="F:zinc ion binding"/>
    <property type="evidence" value="ECO:0007669"/>
    <property type="project" value="UniProtKB-KW"/>
</dbReference>
<dbReference type="GeneID" id="19269934"/>
<dbReference type="Proteomes" id="UP000030651">
    <property type="component" value="Unassembled WGS sequence"/>
</dbReference>
<dbReference type="GO" id="GO:0000398">
    <property type="term" value="P:mRNA splicing, via spliceosome"/>
    <property type="evidence" value="ECO:0007669"/>
    <property type="project" value="InterPro"/>
</dbReference>
<keyword evidence="4" id="KW-0539">Nucleus</keyword>
<feature type="region of interest" description="Disordered" evidence="5">
    <location>
        <begin position="209"/>
        <end position="238"/>
    </location>
</feature>
<keyword evidence="3" id="KW-0862">Zinc</keyword>
<evidence type="ECO:0000256" key="3">
    <source>
        <dbReference type="ARBA" id="ARBA00022833"/>
    </source>
</evidence>
<proteinExistence type="predicted"/>
<dbReference type="eggNOG" id="KOG4727">
    <property type="taxonomic scope" value="Eukaryota"/>
</dbReference>
<name>W3XAG3_PESFW</name>
<dbReference type="EMBL" id="KI912111">
    <property type="protein sequence ID" value="ETS83045.1"/>
    <property type="molecule type" value="Genomic_DNA"/>
</dbReference>
<dbReference type="AlphaFoldDB" id="W3XAG3"/>